<evidence type="ECO:0000313" key="4">
    <source>
        <dbReference type="Proteomes" id="UP000017090"/>
    </source>
</evidence>
<dbReference type="Proteomes" id="UP000017090">
    <property type="component" value="Unassembled WGS sequence"/>
</dbReference>
<reference evidence="3 4" key="1">
    <citation type="submission" date="2013-09" db="EMBL/GenBank/DDBJ databases">
        <authorList>
            <person name="Durkin A.S."/>
            <person name="Haft D.R."/>
            <person name="McCorrison J."/>
            <person name="Torralba M."/>
            <person name="Gillis M."/>
            <person name="Haft D.H."/>
            <person name="Methe B."/>
            <person name="Sutton G."/>
            <person name="Nelson K.E."/>
        </authorList>
    </citation>
    <scope>NUCLEOTIDE SEQUENCE [LARGE SCALE GENOMIC DNA]</scope>
    <source>
        <strain evidence="3 4">BV3C16-1</strain>
    </source>
</reference>
<accession>U7UCC4</accession>
<dbReference type="RefSeq" id="WP_023054667.1">
    <property type="nucleotide sequence ID" value="NZ_AWXA01000062.1"/>
</dbReference>
<gene>
    <name evidence="3" type="ORF">HMPREF1250_1582</name>
</gene>
<feature type="region of interest" description="Disordered" evidence="1">
    <location>
        <begin position="191"/>
        <end position="219"/>
    </location>
</feature>
<keyword evidence="2" id="KW-1133">Transmembrane helix</keyword>
<sequence length="219" mass="24224">MKGVTEFFNRTVMLGLCLFVVIVQMGMLFYFSWRYYNISVDGIPYQWRCLPRLETGPFGTDYIHVIFPEDTTAWLDDVPPAEGQTIYVTISRDAAGLMEIQGASASKPSQRNADYMEATAVAFDGSTVQFQVPFDRYRIAADKRDGIYDINASDSVIASIRIKRGKGVVEGVYVNGVPLESCSSGAAVEATRRGKQPAQSKGQQIRIVEPGMVPPQDES</sequence>
<dbReference type="STRING" id="1111454.HMPREF1250_1582"/>
<dbReference type="eggNOG" id="ENOG5033TJA">
    <property type="taxonomic scope" value="Bacteria"/>
</dbReference>
<proteinExistence type="predicted"/>
<evidence type="ECO:0000256" key="2">
    <source>
        <dbReference type="SAM" id="Phobius"/>
    </source>
</evidence>
<evidence type="ECO:0000256" key="1">
    <source>
        <dbReference type="SAM" id="MobiDB-lite"/>
    </source>
</evidence>
<organism evidence="3 4">
    <name type="scientific">Megasphaera vaginalis</name>
    <name type="common">ex Srinivasan et al. 2021</name>
    <dbReference type="NCBI Taxonomy" id="1111454"/>
    <lineage>
        <taxon>Bacteria</taxon>
        <taxon>Bacillati</taxon>
        <taxon>Bacillota</taxon>
        <taxon>Negativicutes</taxon>
        <taxon>Veillonellales</taxon>
        <taxon>Veillonellaceae</taxon>
        <taxon>Megasphaera</taxon>
    </lineage>
</organism>
<evidence type="ECO:0008006" key="5">
    <source>
        <dbReference type="Google" id="ProtNLM"/>
    </source>
</evidence>
<keyword evidence="2" id="KW-0812">Transmembrane</keyword>
<dbReference type="PATRIC" id="fig|1111454.3.peg.2219"/>
<keyword evidence="4" id="KW-1185">Reference proteome</keyword>
<dbReference type="AlphaFoldDB" id="U7UCC4"/>
<evidence type="ECO:0000313" key="3">
    <source>
        <dbReference type="EMBL" id="ERT56504.1"/>
    </source>
</evidence>
<dbReference type="EMBL" id="AWXA01000062">
    <property type="protein sequence ID" value="ERT56504.1"/>
    <property type="molecule type" value="Genomic_DNA"/>
</dbReference>
<name>U7UCC4_9FIRM</name>
<comment type="caution">
    <text evidence="3">The sequence shown here is derived from an EMBL/GenBank/DDBJ whole genome shotgun (WGS) entry which is preliminary data.</text>
</comment>
<protein>
    <recommendedName>
        <fullName evidence="5">GDYXXLXY protein</fullName>
    </recommendedName>
</protein>
<feature type="transmembrane region" description="Helical" evidence="2">
    <location>
        <begin position="12"/>
        <end position="33"/>
    </location>
</feature>
<keyword evidence="2" id="KW-0472">Membrane</keyword>